<name>A4A760_9GAMM</name>
<proteinExistence type="predicted"/>
<reference evidence="2 3" key="2">
    <citation type="journal article" date="2009" name="PLoS ONE">
        <title>The photosynthetic apparatus and its regulation in the aerobic gammaproteobacterium Congregibacter litoralis gen. nov., sp. nov.</title>
        <authorList>
            <person name="Spring S."/>
            <person name="Lunsdorf H."/>
            <person name="Fuchs B.M."/>
            <person name="Tindall B.J."/>
        </authorList>
    </citation>
    <scope>NUCLEOTIDE SEQUENCE [LARGE SCALE GENOMIC DNA]</scope>
    <source>
        <strain evidence="2">KT71</strain>
    </source>
</reference>
<dbReference type="HOGENOM" id="CLU_017266_9_0_6"/>
<keyword evidence="2" id="KW-0378">Hydrolase</keyword>
<dbReference type="eggNOG" id="COG0006">
    <property type="taxonomic scope" value="Bacteria"/>
</dbReference>
<evidence type="ECO:0000313" key="3">
    <source>
        <dbReference type="Proteomes" id="UP000019205"/>
    </source>
</evidence>
<dbReference type="PANTHER" id="PTHR46112:SF8">
    <property type="entry name" value="CYTOPLASMIC PEPTIDASE PEPQ-RELATED"/>
    <property type="match status" value="1"/>
</dbReference>
<protein>
    <submittedName>
        <fullName evidence="2">Xaa-Pro aminopeptidase</fullName>
    </submittedName>
</protein>
<dbReference type="InterPro" id="IPR050659">
    <property type="entry name" value="Peptidase_M24B"/>
</dbReference>
<dbReference type="InterPro" id="IPR036005">
    <property type="entry name" value="Creatinase/aminopeptidase-like"/>
</dbReference>
<comment type="caution">
    <text evidence="2">The sequence shown here is derived from an EMBL/GenBank/DDBJ whole genome shotgun (WGS) entry which is preliminary data.</text>
</comment>
<sequence>MKTLEHLSGKNPTPLHTPLRAPLRRSLGALALALTFGSSLSGLTQAQELTDPTMPQILDLDDRAATIDRWLRERLDTLIAPLMRREGVDMWILVAGEYDEDPVVKTMLPATWLAARRTTIMIFHDRGEEAGVERMAVARYPVADLFPAAWNPEEQPDQWERVAEIIRERNPKAVAINTSEDFPLADGLSAGMRRKLERALGSLTERVVENHNLAIGWLETRTESEMAAYPQLVRIAHAIIAQMFSEATITPGITTTEDLRWHLRQHVSDLGLDTWFHPSVHVQRASQSAFSIANMSLDEGDVVMPGDFLHVDFGITYLRLNTDTQHHAYILRPGETEAPKGLRDGLAAANKVQDALLATFKSGRSGNEMLAEARRTIEAQGIKGTIYTHPLGLHGHGAGPGIGMWDNQGPMKGARGVYPLRPNTAWSIELNAEAPVPEWGDQQVRFMTEEDAFFDGETVRYLDGRQTEITLIPRQQ</sequence>
<reference evidence="2 3" key="1">
    <citation type="journal article" date="2007" name="Proc. Natl. Acad. Sci. U.S.A.">
        <title>Characterization of a marine gammaproteobacterium capable of aerobic anoxygenic photosynthesis.</title>
        <authorList>
            <person name="Fuchs B.M."/>
            <person name="Spring S."/>
            <person name="Teeling H."/>
            <person name="Quast C."/>
            <person name="Wulf J."/>
            <person name="Schattenhofer M."/>
            <person name="Yan S."/>
            <person name="Ferriera S."/>
            <person name="Johnson J."/>
            <person name="Glockner F.O."/>
            <person name="Amann R."/>
        </authorList>
    </citation>
    <scope>NUCLEOTIDE SEQUENCE [LARGE SCALE GENOMIC DNA]</scope>
    <source>
        <strain evidence="2">KT71</strain>
    </source>
</reference>
<dbReference type="SUPFAM" id="SSF55920">
    <property type="entry name" value="Creatinase/aminopeptidase"/>
    <property type="match status" value="1"/>
</dbReference>
<dbReference type="AlphaFoldDB" id="A4A760"/>
<gene>
    <name evidence="2" type="ORF">KT71_02742</name>
</gene>
<keyword evidence="3" id="KW-1185">Reference proteome</keyword>
<dbReference type="OrthoDB" id="9765815at2"/>
<keyword evidence="2" id="KW-0031">Aminopeptidase</keyword>
<dbReference type="InterPro" id="IPR000994">
    <property type="entry name" value="Pept_M24"/>
</dbReference>
<dbReference type="Proteomes" id="UP000019205">
    <property type="component" value="Chromosome"/>
</dbReference>
<feature type="domain" description="Peptidase M24" evidence="1">
    <location>
        <begin position="232"/>
        <end position="439"/>
    </location>
</feature>
<dbReference type="PANTHER" id="PTHR46112">
    <property type="entry name" value="AMINOPEPTIDASE"/>
    <property type="match status" value="1"/>
</dbReference>
<dbReference type="EMBL" id="AAOA02000002">
    <property type="protein sequence ID" value="EAQ98129.1"/>
    <property type="molecule type" value="Genomic_DNA"/>
</dbReference>
<organism evidence="2 3">
    <name type="scientific">Congregibacter litoralis KT71</name>
    <dbReference type="NCBI Taxonomy" id="314285"/>
    <lineage>
        <taxon>Bacteria</taxon>
        <taxon>Pseudomonadati</taxon>
        <taxon>Pseudomonadota</taxon>
        <taxon>Gammaproteobacteria</taxon>
        <taxon>Cellvibrionales</taxon>
        <taxon>Halieaceae</taxon>
        <taxon>Congregibacter</taxon>
    </lineage>
</organism>
<dbReference type="GO" id="GO:0004177">
    <property type="term" value="F:aminopeptidase activity"/>
    <property type="evidence" value="ECO:0007669"/>
    <property type="project" value="UniProtKB-KW"/>
</dbReference>
<dbReference type="CDD" id="cd01066">
    <property type="entry name" value="APP_MetAP"/>
    <property type="match status" value="1"/>
</dbReference>
<accession>A4A760</accession>
<dbReference type="STRING" id="314285.KT71_02742"/>
<evidence type="ECO:0000313" key="2">
    <source>
        <dbReference type="EMBL" id="EAQ98129.1"/>
    </source>
</evidence>
<keyword evidence="2" id="KW-0645">Protease</keyword>
<dbReference type="Pfam" id="PF00557">
    <property type="entry name" value="Peptidase_M24"/>
    <property type="match status" value="1"/>
</dbReference>
<evidence type="ECO:0000259" key="1">
    <source>
        <dbReference type="Pfam" id="PF00557"/>
    </source>
</evidence>
<dbReference type="RefSeq" id="WP_008292950.1">
    <property type="nucleotide sequence ID" value="NZ_CM002299.1"/>
</dbReference>
<dbReference type="Gene3D" id="3.90.230.10">
    <property type="entry name" value="Creatinase/methionine aminopeptidase superfamily"/>
    <property type="match status" value="1"/>
</dbReference>